<evidence type="ECO:0000256" key="2">
    <source>
        <dbReference type="ARBA" id="ARBA00004496"/>
    </source>
</evidence>
<dbReference type="GO" id="GO:0051083">
    <property type="term" value="P:'de novo' cotranslational protein folding"/>
    <property type="evidence" value="ECO:0007669"/>
    <property type="project" value="TreeGrafter"/>
</dbReference>
<dbReference type="GO" id="GO:0015031">
    <property type="term" value="P:protein transport"/>
    <property type="evidence" value="ECO:0007669"/>
    <property type="project" value="InterPro"/>
</dbReference>
<dbReference type="Gene3D" id="1.10.3120.10">
    <property type="entry name" value="Trigger factor, C-terminal domain"/>
    <property type="match status" value="1"/>
</dbReference>
<evidence type="ECO:0000256" key="3">
    <source>
        <dbReference type="ARBA" id="ARBA00005464"/>
    </source>
</evidence>
<protein>
    <recommendedName>
        <fullName evidence="5">Trigger factor</fullName>
        <ecNumber evidence="4">5.2.1.8</ecNumber>
    </recommendedName>
    <alternativeName>
        <fullName evidence="9">PPIase</fullName>
    </alternativeName>
</protein>
<dbReference type="InterPro" id="IPR008880">
    <property type="entry name" value="Trigger_fac_C"/>
</dbReference>
<evidence type="ECO:0000256" key="5">
    <source>
        <dbReference type="ARBA" id="ARBA00016902"/>
    </source>
</evidence>
<dbReference type="Gene3D" id="3.30.70.1050">
    <property type="entry name" value="Trigger factor ribosome-binding domain"/>
    <property type="match status" value="1"/>
</dbReference>
<reference evidence="14" key="1">
    <citation type="submission" date="2017-09" db="EMBL/GenBank/DDBJ databases">
        <title>Depth-based differentiation of microbial function through sediment-hosted aquifers and enrichment of novel symbionts in the deep terrestrial subsurface.</title>
        <authorList>
            <person name="Probst A.J."/>
            <person name="Ladd B."/>
            <person name="Jarett J.K."/>
            <person name="Geller-Mcgrath D.E."/>
            <person name="Sieber C.M.K."/>
            <person name="Emerson J.B."/>
            <person name="Anantharaman K."/>
            <person name="Thomas B.C."/>
            <person name="Malmstrom R."/>
            <person name="Stieglmeier M."/>
            <person name="Klingl A."/>
            <person name="Woyke T."/>
            <person name="Ryan C.M."/>
            <person name="Banfield J.F."/>
        </authorList>
    </citation>
    <scope>NUCLEOTIDE SEQUENCE [LARGE SCALE GENOMIC DNA]</scope>
</reference>
<keyword evidence="7" id="KW-0143">Chaperone</keyword>
<dbReference type="PANTHER" id="PTHR30560:SF3">
    <property type="entry name" value="TRIGGER FACTOR-LIKE PROTEIN TIG, CHLOROPLASTIC"/>
    <property type="match status" value="1"/>
</dbReference>
<dbReference type="EC" id="5.2.1.8" evidence="4"/>
<dbReference type="SUPFAM" id="SSF109998">
    <property type="entry name" value="Triger factor/SurA peptide-binding domain-like"/>
    <property type="match status" value="1"/>
</dbReference>
<keyword evidence="6" id="KW-0697">Rotamase</keyword>
<evidence type="ECO:0000259" key="11">
    <source>
        <dbReference type="Pfam" id="PF05697"/>
    </source>
</evidence>
<comment type="catalytic activity">
    <reaction evidence="1">
        <text>[protein]-peptidylproline (omega=180) = [protein]-peptidylproline (omega=0)</text>
        <dbReference type="Rhea" id="RHEA:16237"/>
        <dbReference type="Rhea" id="RHEA-COMP:10747"/>
        <dbReference type="Rhea" id="RHEA-COMP:10748"/>
        <dbReference type="ChEBI" id="CHEBI:83833"/>
        <dbReference type="ChEBI" id="CHEBI:83834"/>
        <dbReference type="EC" id="5.2.1.8"/>
    </reaction>
</comment>
<dbReference type="InterPro" id="IPR037041">
    <property type="entry name" value="Trigger_fac_C_sf"/>
</dbReference>
<evidence type="ECO:0000256" key="9">
    <source>
        <dbReference type="ARBA" id="ARBA00029986"/>
    </source>
</evidence>
<dbReference type="Pfam" id="PF05698">
    <property type="entry name" value="Trigger_C"/>
    <property type="match status" value="1"/>
</dbReference>
<evidence type="ECO:0000313" key="14">
    <source>
        <dbReference type="Proteomes" id="UP000229098"/>
    </source>
</evidence>
<keyword evidence="8" id="KW-0413">Isomerase</keyword>
<dbReference type="InterPro" id="IPR027304">
    <property type="entry name" value="Trigger_fact/SurA_dom_sf"/>
</dbReference>
<evidence type="ECO:0000256" key="10">
    <source>
        <dbReference type="SAM" id="MobiDB-lite"/>
    </source>
</evidence>
<dbReference type="GO" id="GO:0003755">
    <property type="term" value="F:peptidyl-prolyl cis-trans isomerase activity"/>
    <property type="evidence" value="ECO:0007669"/>
    <property type="project" value="UniProtKB-KW"/>
</dbReference>
<dbReference type="Proteomes" id="UP000229098">
    <property type="component" value="Unassembled WGS sequence"/>
</dbReference>
<dbReference type="InterPro" id="IPR008881">
    <property type="entry name" value="Trigger_fac_ribosome-bd_bac"/>
</dbReference>
<dbReference type="AlphaFoldDB" id="A0A2M8KXT7"/>
<sequence length="365" mass="41802">MQTTVTKKPKSLVLIEGVLPAEDFDRFVARATKQIMEGAELPGFRKGKAPEHMVLERVGEGKLLEEAAQMALEEHYPHVLTEHKIDAIGRPQIKIKKLAKGNPFEWEAEVMTMPDITLPDYTAIAREKNTEKKDPITVTEEEITKSLEWLKKTREQKEAGEEKKESSSHETDESTKIVFDDEFAKSVGNFKTLAELKTTIEANLKLEKEQKARDSHKMGILDAIIEKAEMDLPELLIASEQQKMLQELQMNIGQMGMPWEEYLKHIKKGEEDLLNEWRGDAERRVKCALTLKEIGKKESLDPTEKEVTAWADMYMEKQDEEVRKQIDPMRVKEYAYGVLRNESVFHFLEGIGNVSDSSEKNNLTA</sequence>
<name>A0A2M8KXT7_9BACT</name>
<evidence type="ECO:0000256" key="7">
    <source>
        <dbReference type="ARBA" id="ARBA00023186"/>
    </source>
</evidence>
<comment type="similarity">
    <text evidence="3">Belongs to the FKBP-type PPIase family. Tig subfamily.</text>
</comment>
<dbReference type="EMBL" id="PFEF01000004">
    <property type="protein sequence ID" value="PJE64692.1"/>
    <property type="molecule type" value="Genomic_DNA"/>
</dbReference>
<comment type="caution">
    <text evidence="13">The sequence shown here is derived from an EMBL/GenBank/DDBJ whole genome shotgun (WGS) entry which is preliminary data.</text>
</comment>
<dbReference type="InterPro" id="IPR036611">
    <property type="entry name" value="Trigger_fac_ribosome-bd_sf"/>
</dbReference>
<dbReference type="Pfam" id="PF05697">
    <property type="entry name" value="Trigger_N"/>
    <property type="match status" value="1"/>
</dbReference>
<evidence type="ECO:0000256" key="4">
    <source>
        <dbReference type="ARBA" id="ARBA00013194"/>
    </source>
</evidence>
<accession>A0A2M8KXT7</accession>
<organism evidence="13 14">
    <name type="scientific">Candidatus Ryanbacteria bacterium CG10_big_fil_rev_8_21_14_0_10_43_42</name>
    <dbReference type="NCBI Taxonomy" id="1974864"/>
    <lineage>
        <taxon>Bacteria</taxon>
        <taxon>Candidatus Ryaniibacteriota</taxon>
    </lineage>
</organism>
<dbReference type="PANTHER" id="PTHR30560">
    <property type="entry name" value="TRIGGER FACTOR CHAPERONE AND PEPTIDYL-PROLYL CIS/TRANS ISOMERASE"/>
    <property type="match status" value="1"/>
</dbReference>
<gene>
    <name evidence="13" type="ORF">COU90_01395</name>
</gene>
<evidence type="ECO:0000313" key="13">
    <source>
        <dbReference type="EMBL" id="PJE64692.1"/>
    </source>
</evidence>
<evidence type="ECO:0000256" key="6">
    <source>
        <dbReference type="ARBA" id="ARBA00023110"/>
    </source>
</evidence>
<proteinExistence type="inferred from homology"/>
<dbReference type="InterPro" id="IPR005215">
    <property type="entry name" value="Trig_fac"/>
</dbReference>
<dbReference type="GO" id="GO:0043335">
    <property type="term" value="P:protein unfolding"/>
    <property type="evidence" value="ECO:0007669"/>
    <property type="project" value="TreeGrafter"/>
</dbReference>
<dbReference type="GO" id="GO:0043022">
    <property type="term" value="F:ribosome binding"/>
    <property type="evidence" value="ECO:0007669"/>
    <property type="project" value="TreeGrafter"/>
</dbReference>
<feature type="domain" description="Trigger factor C-terminal" evidence="12">
    <location>
        <begin position="192"/>
        <end position="339"/>
    </location>
</feature>
<comment type="subcellular location">
    <subcellularLocation>
        <location evidence="2">Cytoplasm</location>
    </subcellularLocation>
</comment>
<evidence type="ECO:0000259" key="12">
    <source>
        <dbReference type="Pfam" id="PF05698"/>
    </source>
</evidence>
<feature type="region of interest" description="Disordered" evidence="10">
    <location>
        <begin position="151"/>
        <end position="174"/>
    </location>
</feature>
<dbReference type="SUPFAM" id="SSF102735">
    <property type="entry name" value="Trigger factor ribosome-binding domain"/>
    <property type="match status" value="1"/>
</dbReference>
<evidence type="ECO:0000256" key="1">
    <source>
        <dbReference type="ARBA" id="ARBA00000971"/>
    </source>
</evidence>
<dbReference type="GO" id="GO:0005737">
    <property type="term" value="C:cytoplasm"/>
    <property type="evidence" value="ECO:0007669"/>
    <property type="project" value="UniProtKB-SubCell"/>
</dbReference>
<feature type="domain" description="Trigger factor ribosome-binding bacterial" evidence="11">
    <location>
        <begin position="1"/>
        <end position="148"/>
    </location>
</feature>
<evidence type="ECO:0000256" key="8">
    <source>
        <dbReference type="ARBA" id="ARBA00023235"/>
    </source>
</evidence>
<dbReference type="GO" id="GO:0044183">
    <property type="term" value="F:protein folding chaperone"/>
    <property type="evidence" value="ECO:0007669"/>
    <property type="project" value="TreeGrafter"/>
</dbReference>